<gene>
    <name evidence="1" type="ORF">GCM10017667_76150</name>
</gene>
<protein>
    <submittedName>
        <fullName evidence="1">Uncharacterized protein</fullName>
    </submittedName>
</protein>
<reference evidence="1" key="1">
    <citation type="journal article" date="2014" name="Int. J. Syst. Evol. Microbiol.">
        <title>Complete genome sequence of Corynebacterium casei LMG S-19264T (=DSM 44701T), isolated from a smear-ripened cheese.</title>
        <authorList>
            <consortium name="US DOE Joint Genome Institute (JGI-PGF)"/>
            <person name="Walter F."/>
            <person name="Albersmeier A."/>
            <person name="Kalinowski J."/>
            <person name="Ruckert C."/>
        </authorList>
    </citation>
    <scope>NUCLEOTIDE SEQUENCE</scope>
    <source>
        <strain evidence="1">JCM 4122</strain>
    </source>
</reference>
<accession>A0A919BZ59</accession>
<dbReference type="EMBL" id="BNBE01000004">
    <property type="protein sequence ID" value="GHG27939.1"/>
    <property type="molecule type" value="Genomic_DNA"/>
</dbReference>
<evidence type="ECO:0000313" key="2">
    <source>
        <dbReference type="Proteomes" id="UP000632849"/>
    </source>
</evidence>
<keyword evidence="2" id="KW-1185">Reference proteome</keyword>
<reference evidence="1" key="2">
    <citation type="submission" date="2020-09" db="EMBL/GenBank/DDBJ databases">
        <authorList>
            <person name="Sun Q."/>
            <person name="Ohkuma M."/>
        </authorList>
    </citation>
    <scope>NUCLEOTIDE SEQUENCE</scope>
    <source>
        <strain evidence="1">JCM 4122</strain>
    </source>
</reference>
<evidence type="ECO:0000313" key="1">
    <source>
        <dbReference type="EMBL" id="GHG27939.1"/>
    </source>
</evidence>
<comment type="caution">
    <text evidence="1">The sequence shown here is derived from an EMBL/GenBank/DDBJ whole genome shotgun (WGS) entry which is preliminary data.</text>
</comment>
<dbReference type="AlphaFoldDB" id="A0A919BZ59"/>
<dbReference type="InterPro" id="IPR045423">
    <property type="entry name" value="DUF6510"/>
</dbReference>
<dbReference type="Pfam" id="PF20120">
    <property type="entry name" value="DUF6510"/>
    <property type="match status" value="1"/>
</dbReference>
<sequence>MNQHPAHHLDGNCLAGPLAQVFALDPTTAWWTCPDCRTASPVGGLHVYGPEPGLTGRCPGCAQLALRVVTHPGHLWLQLGTGRGAFRFPLPPSPSWSPSDRTGEP</sequence>
<organism evidence="1 2">
    <name type="scientific">Streptomyces filamentosus</name>
    <name type="common">Streptomyces roseosporus</name>
    <dbReference type="NCBI Taxonomy" id="67294"/>
    <lineage>
        <taxon>Bacteria</taxon>
        <taxon>Bacillati</taxon>
        <taxon>Actinomycetota</taxon>
        <taxon>Actinomycetes</taxon>
        <taxon>Kitasatosporales</taxon>
        <taxon>Streptomycetaceae</taxon>
        <taxon>Streptomyces</taxon>
    </lineage>
</organism>
<name>A0A919BZ59_STRFL</name>
<dbReference type="Proteomes" id="UP000632849">
    <property type="component" value="Unassembled WGS sequence"/>
</dbReference>
<dbReference type="RefSeq" id="WP_190044734.1">
    <property type="nucleotide sequence ID" value="NZ_BNBE01000004.1"/>
</dbReference>
<proteinExistence type="predicted"/>